<organism evidence="2 3">
    <name type="scientific">Thermus filiformis</name>
    <dbReference type="NCBI Taxonomy" id="276"/>
    <lineage>
        <taxon>Bacteria</taxon>
        <taxon>Thermotogati</taxon>
        <taxon>Deinococcota</taxon>
        <taxon>Deinococci</taxon>
        <taxon>Thermales</taxon>
        <taxon>Thermaceae</taxon>
        <taxon>Thermus</taxon>
    </lineage>
</organism>
<dbReference type="OrthoDB" id="25232at2"/>
<feature type="chain" id="PRO_5002007425" evidence="1">
    <location>
        <begin position="18"/>
        <end position="212"/>
    </location>
</feature>
<keyword evidence="1" id="KW-0732">Signal</keyword>
<comment type="caution">
    <text evidence="2">The sequence shown here is derived from an EMBL/GenBank/DDBJ whole genome shotgun (WGS) entry which is preliminary data.</text>
</comment>
<sequence length="212" mass="23835">MKKTGALVLFLLSLALAQSVQEILDRVEKNLSTPWQAVVQGRVETPSGAEALLVRVYALPQENLFRLEFQKPASLEGNFTVITEKEVWNYLYLTNQLVISPKEKAQVQGLGFSPQGLGDVKALSERVRLQLSGEVRLEEGVAWKLLGQAREGEGFARVELYVLKADPRPVRFVFLDEKGKVLADLRVVSFSRASLKAQDLKRYPRDAQVVRR</sequence>
<evidence type="ECO:0000313" key="3">
    <source>
        <dbReference type="Proteomes" id="UP000030364"/>
    </source>
</evidence>
<dbReference type="Gene3D" id="2.50.20.10">
    <property type="entry name" value="Lipoprotein localisation LolA/LolB/LppX"/>
    <property type="match status" value="1"/>
</dbReference>
<proteinExistence type="predicted"/>
<dbReference type="Proteomes" id="UP000030364">
    <property type="component" value="Unassembled WGS sequence"/>
</dbReference>
<gene>
    <name evidence="2" type="ORF">THFILI_11120</name>
</gene>
<name>A0A0A2WVQ3_THEFI</name>
<evidence type="ECO:0000313" key="2">
    <source>
        <dbReference type="EMBL" id="KGQ22877.2"/>
    </source>
</evidence>
<accession>A0A0A2WVQ3</accession>
<dbReference type="STRING" id="276.THFILI_11120"/>
<dbReference type="AlphaFoldDB" id="A0A0A2WVQ3"/>
<reference evidence="2 3" key="1">
    <citation type="journal article" date="2015" name="Genome Announc.">
        <title>Draft Genome Sequence of the Thermophile Thermus filiformis ATCC 43280, Producer of Carotenoid-(Di)glucoside-Branched Fatty Acid (Di)esters and Source of Hyperthermostable Enzymes of Biotechnological Interest.</title>
        <authorList>
            <person name="Mandelli F."/>
            <person name="Oliveira Ramires B."/>
            <person name="Couger M.B."/>
            <person name="Paixao D.A."/>
            <person name="Camilo C.M."/>
            <person name="Polikarpov I."/>
            <person name="Prade R."/>
            <person name="Riano-Pachon D.M."/>
            <person name="Squina F.M."/>
        </authorList>
    </citation>
    <scope>NUCLEOTIDE SEQUENCE [LARGE SCALE GENOMIC DNA]</scope>
    <source>
        <strain evidence="2 3">ATCC 43280</strain>
    </source>
</reference>
<dbReference type="RefSeq" id="WP_038061031.1">
    <property type="nucleotide sequence ID" value="NZ_JPSL02000040.1"/>
</dbReference>
<keyword evidence="3" id="KW-1185">Reference proteome</keyword>
<dbReference type="EMBL" id="JPSL02000040">
    <property type="protein sequence ID" value="KGQ22877.2"/>
    <property type="molecule type" value="Genomic_DNA"/>
</dbReference>
<feature type="signal peptide" evidence="1">
    <location>
        <begin position="1"/>
        <end position="17"/>
    </location>
</feature>
<protein>
    <submittedName>
        <fullName evidence="2">Membrane protein</fullName>
    </submittedName>
</protein>
<dbReference type="CDD" id="cd16324">
    <property type="entry name" value="LolA_fold-like"/>
    <property type="match status" value="1"/>
</dbReference>
<evidence type="ECO:0000256" key="1">
    <source>
        <dbReference type="SAM" id="SignalP"/>
    </source>
</evidence>